<keyword evidence="3" id="KW-0119">Carbohydrate metabolism</keyword>
<dbReference type="PANTHER" id="PTHR31268">
    <property type="match status" value="1"/>
</dbReference>
<organism evidence="6">
    <name type="scientific">Guillardia theta</name>
    <name type="common">Cryptophyte</name>
    <name type="synonym">Cryptomonas phi</name>
    <dbReference type="NCBI Taxonomy" id="55529"/>
    <lineage>
        <taxon>Eukaryota</taxon>
        <taxon>Cryptophyceae</taxon>
        <taxon>Pyrenomonadales</taxon>
        <taxon>Geminigeraceae</taxon>
        <taxon>Guillardia</taxon>
    </lineage>
</organism>
<proteinExistence type="inferred from homology"/>
<sequence length="856" mass="95713">MNHAAWILTFLKVASIAQGFTSLKLCRSIELSPERSVKLHTSTPIMRGGGQDNSDVGTSSARLISDGNSLSFKDHVFLQGFSDQLKVKQLDEDSAFISIAANKQSDEHLVSLGNIHCEQFLACSRQKLWWTLPHWGRWAHEIPAETQFLLMKLDQDSSSASARYAAILPVLSGGFRSCLTARKDHDEMFARVESGDSGVQERKIEDILYVRCGHDPFLLLRESFRRLSEKMGTFRVREDKSLPPSIELFGWCTWNAFYSEVEGKGIMQGLASLAAGGTPARFLIIDDGWQDTSNDEVVEATEERTPWNLAKRIVRQVCAGAVELALCVGLKYFETFVKRAHHDSIHVKLWRSLTSSFLSIPLLQHFRRTTDYGKRLVSPHANLRFLQSLPGGDLGEFVNTLKTQMGVQQVLCWHALAGYWSGLRPSSPSFQSLSPSINRPSPMEGILEVEPQLSWDPLTLGGIGLPRGDRTLEFYHQLHSYLRSNNVDGLKVDAQAAFTMLGEGNGGTVKVTQKHIHMMEESVSRHFGSSNCINCMCHPTECLYSYKTTSIVRASDDFWPDDPASHTTHLVNVAYNSLFLGEIAQPDWDMFQSDHPTSHIHAIARAVGGCSVYVSDKPERHNFDLLRRLVLADGSILRARQPGRPTRDCIFVNVMLDERSALKVWNVNQCNSVLAAFNLQGANWCKKSRQHVVHSESVSSVNVLMRASDIEDNLSCDKSTWFVWTTKWSRGGALEEASQQLVSLQDEISVQLEEKQCCICTFAQVHQLKDGGREISAAAVGLEEMFNAGGAVLAVHAEQSSMRVESRGPGTLLLFSSVKPLEVRYGQETLEFQWSEEEKTVRVPLTFARGEISVRY</sequence>
<feature type="signal peptide" evidence="5">
    <location>
        <begin position="1"/>
        <end position="19"/>
    </location>
</feature>
<comment type="similarity">
    <text evidence="1">Belongs to the glycosyl hydrolases 36 family.</text>
</comment>
<dbReference type="SUPFAM" id="SSF51445">
    <property type="entry name" value="(Trans)glycosidases"/>
    <property type="match status" value="1"/>
</dbReference>
<dbReference type="EC" id="2.4.1.82" evidence="2"/>
<dbReference type="EMBL" id="HBKN01019490">
    <property type="protein sequence ID" value="CAE2299916.1"/>
    <property type="molecule type" value="Transcribed_RNA"/>
</dbReference>
<name>A0A7S4KMU5_GUITH</name>
<protein>
    <recommendedName>
        <fullName evidence="2">galactinol--sucrose galactosyltransferase</fullName>
        <ecNumber evidence="2">2.4.1.82</ecNumber>
    </recommendedName>
</protein>
<evidence type="ECO:0000256" key="5">
    <source>
        <dbReference type="SAM" id="SignalP"/>
    </source>
</evidence>
<dbReference type="InterPro" id="IPR013785">
    <property type="entry name" value="Aldolase_TIM"/>
</dbReference>
<dbReference type="GO" id="GO:0047274">
    <property type="term" value="F:galactinol-sucrose galactosyltransferase activity"/>
    <property type="evidence" value="ECO:0007669"/>
    <property type="project" value="UniProtKB-EC"/>
</dbReference>
<dbReference type="Gene3D" id="3.20.20.70">
    <property type="entry name" value="Aldolase class I"/>
    <property type="match status" value="1"/>
</dbReference>
<evidence type="ECO:0000256" key="4">
    <source>
        <dbReference type="ARBA" id="ARBA00049426"/>
    </source>
</evidence>
<evidence type="ECO:0000256" key="1">
    <source>
        <dbReference type="ARBA" id="ARBA00007240"/>
    </source>
</evidence>
<evidence type="ECO:0000313" key="6">
    <source>
        <dbReference type="EMBL" id="CAE2299916.1"/>
    </source>
</evidence>
<evidence type="ECO:0000256" key="3">
    <source>
        <dbReference type="ARBA" id="ARBA00023277"/>
    </source>
</evidence>
<evidence type="ECO:0000256" key="2">
    <source>
        <dbReference type="ARBA" id="ARBA00012708"/>
    </source>
</evidence>
<comment type="catalytic activity">
    <reaction evidence="4">
        <text>alpha-D-galactosyl-(1-&gt;3)-1D-myo-inositol + sucrose = raffinose + myo-inositol</text>
        <dbReference type="Rhea" id="RHEA:20161"/>
        <dbReference type="ChEBI" id="CHEBI:16634"/>
        <dbReference type="ChEBI" id="CHEBI:17268"/>
        <dbReference type="ChEBI" id="CHEBI:17505"/>
        <dbReference type="ChEBI" id="CHEBI:17992"/>
        <dbReference type="EC" id="2.4.1.82"/>
    </reaction>
</comment>
<feature type="chain" id="PRO_5031238115" description="galactinol--sucrose galactosyltransferase" evidence="5">
    <location>
        <begin position="20"/>
        <end position="856"/>
    </location>
</feature>
<dbReference type="InterPro" id="IPR008811">
    <property type="entry name" value="Glycosyl_hydrolases_36"/>
</dbReference>
<dbReference type="InterPro" id="IPR017853">
    <property type="entry name" value="GH"/>
</dbReference>
<dbReference type="PANTHER" id="PTHR31268:SF32">
    <property type="entry name" value="GALACTINOL--SUCROSE GALACTOSYLTRANSFERASE 2-RELATED"/>
    <property type="match status" value="1"/>
</dbReference>
<accession>A0A7S4KMU5</accession>
<dbReference type="AlphaFoldDB" id="A0A7S4KMU5"/>
<reference evidence="6" key="1">
    <citation type="submission" date="2021-01" db="EMBL/GenBank/DDBJ databases">
        <authorList>
            <person name="Corre E."/>
            <person name="Pelletier E."/>
            <person name="Niang G."/>
            <person name="Scheremetjew M."/>
            <person name="Finn R."/>
            <person name="Kale V."/>
            <person name="Holt S."/>
            <person name="Cochrane G."/>
            <person name="Meng A."/>
            <person name="Brown T."/>
            <person name="Cohen L."/>
        </authorList>
    </citation>
    <scope>NUCLEOTIDE SEQUENCE</scope>
    <source>
        <strain evidence="6">CCMP 2712</strain>
    </source>
</reference>
<keyword evidence="5" id="KW-0732">Signal</keyword>
<dbReference type="Pfam" id="PF05691">
    <property type="entry name" value="Raffinose_syn"/>
    <property type="match status" value="1"/>
</dbReference>
<gene>
    <name evidence="6" type="ORF">GTHE00462_LOCUS15358</name>
</gene>